<evidence type="ECO:0000313" key="2">
    <source>
        <dbReference type="EMBL" id="CAI9152855.1"/>
    </source>
</evidence>
<organism evidence="2 3">
    <name type="scientific">Rangifer tarandus platyrhynchus</name>
    <name type="common">Svalbard reindeer</name>
    <dbReference type="NCBI Taxonomy" id="3082113"/>
    <lineage>
        <taxon>Eukaryota</taxon>
        <taxon>Metazoa</taxon>
        <taxon>Chordata</taxon>
        <taxon>Craniata</taxon>
        <taxon>Vertebrata</taxon>
        <taxon>Euteleostomi</taxon>
        <taxon>Mammalia</taxon>
        <taxon>Eutheria</taxon>
        <taxon>Laurasiatheria</taxon>
        <taxon>Artiodactyla</taxon>
        <taxon>Ruminantia</taxon>
        <taxon>Pecora</taxon>
        <taxon>Cervidae</taxon>
        <taxon>Odocoileinae</taxon>
        <taxon>Rangifer</taxon>
    </lineage>
</organism>
<evidence type="ECO:0000256" key="1">
    <source>
        <dbReference type="SAM" id="MobiDB-lite"/>
    </source>
</evidence>
<feature type="region of interest" description="Disordered" evidence="1">
    <location>
        <begin position="26"/>
        <end position="60"/>
    </location>
</feature>
<accession>A0ABN8XW15</accession>
<dbReference type="Proteomes" id="UP001176941">
    <property type="component" value="Chromosome 10"/>
</dbReference>
<dbReference type="EMBL" id="OX459946">
    <property type="protein sequence ID" value="CAI9152855.1"/>
    <property type="molecule type" value="Genomic_DNA"/>
</dbReference>
<name>A0ABN8XW15_RANTA</name>
<keyword evidence="3" id="KW-1185">Reference proteome</keyword>
<evidence type="ECO:0000313" key="3">
    <source>
        <dbReference type="Proteomes" id="UP001176941"/>
    </source>
</evidence>
<protein>
    <submittedName>
        <fullName evidence="2">Uncharacterized protein</fullName>
    </submittedName>
</protein>
<gene>
    <name evidence="2" type="ORF">MRATA1EN1_LOCUS1817</name>
</gene>
<reference evidence="2" key="1">
    <citation type="submission" date="2023-04" db="EMBL/GenBank/DDBJ databases">
        <authorList>
            <consortium name="ELIXIR-Norway"/>
        </authorList>
    </citation>
    <scope>NUCLEOTIDE SEQUENCE [LARGE SCALE GENOMIC DNA]</scope>
</reference>
<proteinExistence type="predicted"/>
<sequence length="72" mass="7470">MRTRPGRGQAGPPRCSYLTRAQVRTGNGGCGLAVTDSDRGGAGPRVGEARAPPPRPRALVRERAAKFRAGSG</sequence>